<accession>A0A067SLM7</accession>
<feature type="coiled-coil region" evidence="1">
    <location>
        <begin position="486"/>
        <end position="513"/>
    </location>
</feature>
<dbReference type="OrthoDB" id="3261813at2759"/>
<dbReference type="InterPro" id="IPR011990">
    <property type="entry name" value="TPR-like_helical_dom_sf"/>
</dbReference>
<dbReference type="HOGENOM" id="CLU_001305_0_1_1"/>
<protein>
    <recommendedName>
        <fullName evidence="2">CHAT domain-containing protein</fullName>
    </recommendedName>
</protein>
<dbReference type="PANTHER" id="PTHR19959:SF119">
    <property type="entry name" value="FUNGAL LIPASE-LIKE DOMAIN-CONTAINING PROTEIN"/>
    <property type="match status" value="1"/>
</dbReference>
<evidence type="ECO:0000313" key="4">
    <source>
        <dbReference type="Proteomes" id="UP000027222"/>
    </source>
</evidence>
<keyword evidence="4" id="KW-1185">Reference proteome</keyword>
<gene>
    <name evidence="3" type="ORF">GALMADRAFT_105637</name>
</gene>
<evidence type="ECO:0000256" key="1">
    <source>
        <dbReference type="SAM" id="Coils"/>
    </source>
</evidence>
<dbReference type="AlphaFoldDB" id="A0A067SLM7"/>
<dbReference type="Gene3D" id="1.25.40.10">
    <property type="entry name" value="Tetratricopeptide repeat domain"/>
    <property type="match status" value="2"/>
</dbReference>
<dbReference type="PANTHER" id="PTHR19959">
    <property type="entry name" value="KINESIN LIGHT CHAIN"/>
    <property type="match status" value="1"/>
</dbReference>
<dbReference type="STRING" id="685588.A0A067SLM7"/>
<keyword evidence="1" id="KW-0175">Coiled coil</keyword>
<dbReference type="EMBL" id="KL142413">
    <property type="protein sequence ID" value="KDR67678.1"/>
    <property type="molecule type" value="Genomic_DNA"/>
</dbReference>
<dbReference type="Pfam" id="PF12770">
    <property type="entry name" value="CHAT"/>
    <property type="match status" value="1"/>
</dbReference>
<sequence>MSKLDETIRTRRAILNLCPPGHPKRSRSLAKLADDLHTQFEQLGRIEDLEVAISYYREALTLCPPGHPSRSYSLVDLGSALRTRFYQLGRMEDLEDAISSNREALTLHPPGHPNRSYSLIGLGSVLRTRFDQLGQMEDLENAISSQREALALCPPGHPNRPVPLMRLSNALHTRFGQMGRMEDLEDAISSHHAISSLREALTLRLPGHPNHSYSLINLGSALGTRFDQLGQIEDLEDAISSLREAITLCPPGHPNRSYSLSNLGKALRIRFDQLGQIEDLEDAMSSNREALTLCPTGHPNRSYALRNLGSALRTQFDQLGQMEDLEDAISSHRETLTLCLPGHPYRSWSLHHLAYALRTRFLQLNKTEDLDESFTLYEQAANDLTSTSWYRLRAALHWAASSQYYHHPSLISAYTVSFHLLDHCFISRPTVQLQHKFLAGAKIPKSLASDAASAAIDAGDLVVAVELLEQGRAILWSKIEGYRHPLDQLQQVNSELADQVESLSRQLEQLALSSNSGSLDSGDPVLSASSEAQLREHRILSEDWEKVVMQVRQIEGFHDFLQTVPFSTLQTAASEGPVILVNISKYRSDAIILRSENPPVLVTLPDVYPEDLKQLIQQLGLARDASLHAYSSKEFVPILRKIWNDVVLPVVNCLTKLGVQERSRIWWCPTSELCALPLHAAGPYRPNEKNLPDIYISSYTPTLSALIRARSNPIFQAVAPKLVVVGQPGDDLLNVGEEIGVIQQLGGSVDVVSGARATRKTVLRVLQHHSWAHFACHGHLGDKENPFLASFQLHGGSRLTLLDLMHARLPNAELAFLSACHSAASDLVTPNETIHLAAALQFCGFRSVVGTLWEMNDEDGPNISKEFYKHMFRDPGKKADFRDSAEALSVAIREMRRNGVPLYRWIMFVHIGA</sequence>
<feature type="domain" description="CHAT" evidence="2">
    <location>
        <begin position="638"/>
        <end position="912"/>
    </location>
</feature>
<proteinExistence type="predicted"/>
<reference evidence="4" key="1">
    <citation type="journal article" date="2014" name="Proc. Natl. Acad. Sci. U.S.A.">
        <title>Extensive sampling of basidiomycete genomes demonstrates inadequacy of the white-rot/brown-rot paradigm for wood decay fungi.</title>
        <authorList>
            <person name="Riley R."/>
            <person name="Salamov A.A."/>
            <person name="Brown D.W."/>
            <person name="Nagy L.G."/>
            <person name="Floudas D."/>
            <person name="Held B.W."/>
            <person name="Levasseur A."/>
            <person name="Lombard V."/>
            <person name="Morin E."/>
            <person name="Otillar R."/>
            <person name="Lindquist E.A."/>
            <person name="Sun H."/>
            <person name="LaButti K.M."/>
            <person name="Schmutz J."/>
            <person name="Jabbour D."/>
            <person name="Luo H."/>
            <person name="Baker S.E."/>
            <person name="Pisabarro A.G."/>
            <person name="Walton J.D."/>
            <person name="Blanchette R.A."/>
            <person name="Henrissat B."/>
            <person name="Martin F."/>
            <person name="Cullen D."/>
            <person name="Hibbett D.S."/>
            <person name="Grigoriev I.V."/>
        </authorList>
    </citation>
    <scope>NUCLEOTIDE SEQUENCE [LARGE SCALE GENOMIC DNA]</scope>
    <source>
        <strain evidence="4">CBS 339.88</strain>
    </source>
</reference>
<organism evidence="3 4">
    <name type="scientific">Galerina marginata (strain CBS 339.88)</name>
    <dbReference type="NCBI Taxonomy" id="685588"/>
    <lineage>
        <taxon>Eukaryota</taxon>
        <taxon>Fungi</taxon>
        <taxon>Dikarya</taxon>
        <taxon>Basidiomycota</taxon>
        <taxon>Agaricomycotina</taxon>
        <taxon>Agaricomycetes</taxon>
        <taxon>Agaricomycetidae</taxon>
        <taxon>Agaricales</taxon>
        <taxon>Agaricineae</taxon>
        <taxon>Strophariaceae</taxon>
        <taxon>Galerina</taxon>
    </lineage>
</organism>
<name>A0A067SLM7_GALM3</name>
<evidence type="ECO:0000313" key="3">
    <source>
        <dbReference type="EMBL" id="KDR67678.1"/>
    </source>
</evidence>
<dbReference type="InterPro" id="IPR024983">
    <property type="entry name" value="CHAT_dom"/>
</dbReference>
<dbReference type="SUPFAM" id="SSF81901">
    <property type="entry name" value="HCP-like"/>
    <property type="match status" value="1"/>
</dbReference>
<evidence type="ECO:0000259" key="2">
    <source>
        <dbReference type="Pfam" id="PF12770"/>
    </source>
</evidence>
<dbReference type="Proteomes" id="UP000027222">
    <property type="component" value="Unassembled WGS sequence"/>
</dbReference>